<dbReference type="RefSeq" id="WP_201687396.1">
    <property type="nucleotide sequence ID" value="NZ_JAEQND010000002.1"/>
</dbReference>
<feature type="domain" description="VanZ-like" evidence="2">
    <location>
        <begin position="47"/>
        <end position="115"/>
    </location>
</feature>
<gene>
    <name evidence="3" type="ORF">JI746_03430</name>
</gene>
<dbReference type="Proteomes" id="UP000622707">
    <property type="component" value="Unassembled WGS sequence"/>
</dbReference>
<keyword evidence="4" id="KW-1185">Reference proteome</keyword>
<keyword evidence="1" id="KW-0812">Transmembrane</keyword>
<evidence type="ECO:0000256" key="1">
    <source>
        <dbReference type="SAM" id="Phobius"/>
    </source>
</evidence>
<feature type="transmembrane region" description="Helical" evidence="1">
    <location>
        <begin position="94"/>
        <end position="119"/>
    </location>
</feature>
<sequence length="141" mass="15100">MLVALVGVVGTLVVPYDVVETLFRKFGWIGRAADFLDTVAPGLETSHLLSFGALGFLARFSWPRARPHKVAIAIVAVAALIELVQLWVPGREAAISHALLEALGGLAGFGIAWVLTYAWGSGSLPEDYQASTHWSGENSDR</sequence>
<protein>
    <submittedName>
        <fullName evidence="3">VanZ family protein</fullName>
    </submittedName>
</protein>
<evidence type="ECO:0000313" key="3">
    <source>
        <dbReference type="EMBL" id="MBL0424149.1"/>
    </source>
</evidence>
<reference evidence="3 4" key="1">
    <citation type="journal article" date="2017" name="Int. J. Syst. Evol. Microbiol.">
        <title>Ramlibacter alkalitolerans sp. nov., alkali-tolerant bacterium isolated from soil of ginseng.</title>
        <authorList>
            <person name="Lee D.H."/>
            <person name="Cha C.J."/>
        </authorList>
    </citation>
    <scope>NUCLEOTIDE SEQUENCE [LARGE SCALE GENOMIC DNA]</scope>
    <source>
        <strain evidence="3 4">KACC 19305</strain>
    </source>
</reference>
<accession>A0ABS1JIW2</accession>
<feature type="transmembrane region" description="Helical" evidence="1">
    <location>
        <begin position="39"/>
        <end position="58"/>
    </location>
</feature>
<comment type="caution">
    <text evidence="3">The sequence shown here is derived from an EMBL/GenBank/DDBJ whole genome shotgun (WGS) entry which is preliminary data.</text>
</comment>
<name>A0ABS1JIW2_9BURK</name>
<dbReference type="EMBL" id="JAEQND010000002">
    <property type="protein sequence ID" value="MBL0424149.1"/>
    <property type="molecule type" value="Genomic_DNA"/>
</dbReference>
<dbReference type="Pfam" id="PF04892">
    <property type="entry name" value="VanZ"/>
    <property type="match status" value="1"/>
</dbReference>
<proteinExistence type="predicted"/>
<evidence type="ECO:0000313" key="4">
    <source>
        <dbReference type="Proteomes" id="UP000622707"/>
    </source>
</evidence>
<dbReference type="InterPro" id="IPR006976">
    <property type="entry name" value="VanZ-like"/>
</dbReference>
<feature type="transmembrane region" description="Helical" evidence="1">
    <location>
        <begin position="70"/>
        <end position="88"/>
    </location>
</feature>
<organism evidence="3 4">
    <name type="scientific">Ramlibacter alkalitolerans</name>
    <dbReference type="NCBI Taxonomy" id="2039631"/>
    <lineage>
        <taxon>Bacteria</taxon>
        <taxon>Pseudomonadati</taxon>
        <taxon>Pseudomonadota</taxon>
        <taxon>Betaproteobacteria</taxon>
        <taxon>Burkholderiales</taxon>
        <taxon>Comamonadaceae</taxon>
        <taxon>Ramlibacter</taxon>
    </lineage>
</organism>
<evidence type="ECO:0000259" key="2">
    <source>
        <dbReference type="Pfam" id="PF04892"/>
    </source>
</evidence>
<keyword evidence="1" id="KW-0472">Membrane</keyword>
<keyword evidence="1" id="KW-1133">Transmembrane helix</keyword>